<dbReference type="EMBL" id="FRCJ01000001">
    <property type="protein sequence ID" value="SHL74210.1"/>
    <property type="molecule type" value="Genomic_DNA"/>
</dbReference>
<accession>A0A1M7D434</accession>
<evidence type="ECO:0000313" key="3">
    <source>
        <dbReference type="Proteomes" id="UP000184280"/>
    </source>
</evidence>
<feature type="transmembrane region" description="Helical" evidence="1">
    <location>
        <begin position="119"/>
        <end position="140"/>
    </location>
</feature>
<name>A0A1M7D434_XYLRU</name>
<sequence>MDLNSSNKVALWAGIGGSEAGIGAEIMAVAYDLRSMILCSIVLIATDFWWGHSESMQRYEEAKANGDAIGMEQYKWRKSRAIRRTTNKFVDYMTYLLVGAYLGIAITEPMGWGYHMYTAAGALGIGCLAEIASILGHYCYLKLGIEVKTKDVWRWLIRFIVNILTLRGMLIGKAADQTINDKTNKDY</sequence>
<reference evidence="2 3" key="1">
    <citation type="submission" date="2016-11" db="EMBL/GenBank/DDBJ databases">
        <authorList>
            <person name="Jaros S."/>
            <person name="Januszkiewicz K."/>
            <person name="Wedrychowicz H."/>
        </authorList>
    </citation>
    <scope>NUCLEOTIDE SEQUENCE [LARGE SCALE GENOMIC DNA]</scope>
    <source>
        <strain evidence="2 3">BPI-34</strain>
    </source>
</reference>
<protein>
    <submittedName>
        <fullName evidence="2">Uncharacterized protein</fullName>
    </submittedName>
</protein>
<feature type="transmembrane region" description="Helical" evidence="1">
    <location>
        <begin position="89"/>
        <end position="107"/>
    </location>
</feature>
<dbReference type="AlphaFoldDB" id="A0A1M7D434"/>
<keyword evidence="1" id="KW-0472">Membrane</keyword>
<organism evidence="2 3">
    <name type="scientific">Xylanibacter ruminicola</name>
    <name type="common">Prevotella ruminicola</name>
    <dbReference type="NCBI Taxonomy" id="839"/>
    <lineage>
        <taxon>Bacteria</taxon>
        <taxon>Pseudomonadati</taxon>
        <taxon>Bacteroidota</taxon>
        <taxon>Bacteroidia</taxon>
        <taxon>Bacteroidales</taxon>
        <taxon>Prevotellaceae</taxon>
        <taxon>Xylanibacter</taxon>
    </lineage>
</organism>
<evidence type="ECO:0000256" key="1">
    <source>
        <dbReference type="SAM" id="Phobius"/>
    </source>
</evidence>
<proteinExistence type="predicted"/>
<gene>
    <name evidence="2" type="ORF">SAMN04488494_0621</name>
</gene>
<dbReference type="OrthoDB" id="1097736at2"/>
<dbReference type="Proteomes" id="UP000184280">
    <property type="component" value="Unassembled WGS sequence"/>
</dbReference>
<feature type="transmembrane region" description="Helical" evidence="1">
    <location>
        <begin position="152"/>
        <end position="170"/>
    </location>
</feature>
<evidence type="ECO:0000313" key="2">
    <source>
        <dbReference type="EMBL" id="SHL74210.1"/>
    </source>
</evidence>
<keyword evidence="1" id="KW-0812">Transmembrane</keyword>
<keyword evidence="1" id="KW-1133">Transmembrane helix</keyword>
<dbReference type="RefSeq" id="WP_073042692.1">
    <property type="nucleotide sequence ID" value="NZ_FRCJ01000001.1"/>
</dbReference>